<evidence type="ECO:0000313" key="2">
    <source>
        <dbReference type="Proteomes" id="UP000185936"/>
    </source>
</evidence>
<dbReference type="AlphaFoldDB" id="A0A1N7GVX2"/>
<gene>
    <name evidence="1" type="ORF">SAMN05421752_11634</name>
</gene>
<dbReference type="STRING" id="308853.SAMN05421752_11634"/>
<name>A0A1N7GVX2_9EURY</name>
<proteinExistence type="predicted"/>
<organism evidence="1 2">
    <name type="scientific">Natronorubrum thiooxidans</name>
    <dbReference type="NCBI Taxonomy" id="308853"/>
    <lineage>
        <taxon>Archaea</taxon>
        <taxon>Methanobacteriati</taxon>
        <taxon>Methanobacteriota</taxon>
        <taxon>Stenosarchaea group</taxon>
        <taxon>Halobacteria</taxon>
        <taxon>Halobacteriales</taxon>
        <taxon>Natrialbaceae</taxon>
        <taxon>Natronorubrum</taxon>
    </lineage>
</organism>
<accession>A0A1N7GVX2</accession>
<dbReference type="Proteomes" id="UP000185936">
    <property type="component" value="Unassembled WGS sequence"/>
</dbReference>
<reference evidence="2" key="1">
    <citation type="submission" date="2017-01" db="EMBL/GenBank/DDBJ databases">
        <authorList>
            <person name="Varghese N."/>
            <person name="Submissions S."/>
        </authorList>
    </citation>
    <scope>NUCLEOTIDE SEQUENCE [LARGE SCALE GENOMIC DNA]</scope>
    <source>
        <strain evidence="2">type strain: HArc-</strain>
    </source>
</reference>
<sequence length="123" mass="14070">MFEVGEKSINRVSRWRFVESAVIPDKTVLKFSCNWARTVDIPVVAVQKATKEIWWLMHSCSPPASGGEHVVLQQKLERKMIKQRYCLGSRRIQEVVYRSYVLQGVGTAGYGFQTLRPPIGVFL</sequence>
<dbReference type="EMBL" id="FTNR01000016">
    <property type="protein sequence ID" value="SIS16753.1"/>
    <property type="molecule type" value="Genomic_DNA"/>
</dbReference>
<keyword evidence="2" id="KW-1185">Reference proteome</keyword>
<evidence type="ECO:0000313" key="1">
    <source>
        <dbReference type="EMBL" id="SIS16753.1"/>
    </source>
</evidence>
<protein>
    <submittedName>
        <fullName evidence="1">Uncharacterized protein</fullName>
    </submittedName>
</protein>